<proteinExistence type="predicted"/>
<dbReference type="AlphaFoldDB" id="A0A0F9C936"/>
<evidence type="ECO:0000313" key="1">
    <source>
        <dbReference type="EMBL" id="KKL45684.1"/>
    </source>
</evidence>
<comment type="caution">
    <text evidence="1">The sequence shown here is derived from an EMBL/GenBank/DDBJ whole genome shotgun (WGS) entry which is preliminary data.</text>
</comment>
<sequence length="63" mass="7383">MITKEEIEQARKPNKDTTLAMSNYNADFNQLLDFILELKEEIDGNLKDNVSEMARLFKHIRAK</sequence>
<dbReference type="EMBL" id="LAZR01034300">
    <property type="protein sequence ID" value="KKL45684.1"/>
    <property type="molecule type" value="Genomic_DNA"/>
</dbReference>
<gene>
    <name evidence="1" type="ORF">LCGC14_2353170</name>
</gene>
<accession>A0A0F9C936</accession>
<protein>
    <submittedName>
        <fullName evidence="1">Uncharacterized protein</fullName>
    </submittedName>
</protein>
<name>A0A0F9C936_9ZZZZ</name>
<reference evidence="1" key="1">
    <citation type="journal article" date="2015" name="Nature">
        <title>Complex archaea that bridge the gap between prokaryotes and eukaryotes.</title>
        <authorList>
            <person name="Spang A."/>
            <person name="Saw J.H."/>
            <person name="Jorgensen S.L."/>
            <person name="Zaremba-Niedzwiedzka K."/>
            <person name="Martijn J."/>
            <person name="Lind A.E."/>
            <person name="van Eijk R."/>
            <person name="Schleper C."/>
            <person name="Guy L."/>
            <person name="Ettema T.J."/>
        </authorList>
    </citation>
    <scope>NUCLEOTIDE SEQUENCE</scope>
</reference>
<organism evidence="1">
    <name type="scientific">marine sediment metagenome</name>
    <dbReference type="NCBI Taxonomy" id="412755"/>
    <lineage>
        <taxon>unclassified sequences</taxon>
        <taxon>metagenomes</taxon>
        <taxon>ecological metagenomes</taxon>
    </lineage>
</organism>